<evidence type="ECO:0000313" key="2">
    <source>
        <dbReference type="EMBL" id="SFK51446.1"/>
    </source>
</evidence>
<protein>
    <recommendedName>
        <fullName evidence="4">DUF1178 family protein</fullName>
    </recommendedName>
</protein>
<dbReference type="PIRSF" id="PIRSF032131">
    <property type="entry name" value="UCP032131"/>
    <property type="match status" value="1"/>
</dbReference>
<dbReference type="OrthoDB" id="9799894at2"/>
<accession>A0A1I4A6H2</accession>
<gene>
    <name evidence="2" type="ORF">SAMN04488036_101169</name>
</gene>
<evidence type="ECO:0000313" key="3">
    <source>
        <dbReference type="Proteomes" id="UP000198851"/>
    </source>
</evidence>
<evidence type="ECO:0000256" key="1">
    <source>
        <dbReference type="SAM" id="MobiDB-lite"/>
    </source>
</evidence>
<dbReference type="EMBL" id="FOSZ01000001">
    <property type="protein sequence ID" value="SFK51446.1"/>
    <property type="molecule type" value="Genomic_DNA"/>
</dbReference>
<feature type="region of interest" description="Disordered" evidence="1">
    <location>
        <begin position="50"/>
        <end position="86"/>
    </location>
</feature>
<evidence type="ECO:0008006" key="4">
    <source>
        <dbReference type="Google" id="ProtNLM"/>
    </source>
</evidence>
<name>A0A1I4A6H2_9RHOB</name>
<dbReference type="Pfam" id="PF06676">
    <property type="entry name" value="DUF1178"/>
    <property type="match status" value="1"/>
</dbReference>
<keyword evidence="3" id="KW-1185">Reference proteome</keyword>
<proteinExistence type="predicted"/>
<dbReference type="InterPro" id="IPR009562">
    <property type="entry name" value="DUF1178"/>
</dbReference>
<dbReference type="AlphaFoldDB" id="A0A1I4A6H2"/>
<dbReference type="STRING" id="1280847.SAMN04488036_101169"/>
<dbReference type="Proteomes" id="UP000198851">
    <property type="component" value="Unassembled WGS sequence"/>
</dbReference>
<reference evidence="3" key="1">
    <citation type="submission" date="2016-10" db="EMBL/GenBank/DDBJ databases">
        <authorList>
            <person name="Varghese N."/>
            <person name="Submissions S."/>
        </authorList>
    </citation>
    <scope>NUCLEOTIDE SEQUENCE [LARGE SCALE GENOMIC DNA]</scope>
    <source>
        <strain evidence="3">DSM 28453</strain>
    </source>
</reference>
<organism evidence="2 3">
    <name type="scientific">Shimia haliotis</name>
    <dbReference type="NCBI Taxonomy" id="1280847"/>
    <lineage>
        <taxon>Bacteria</taxon>
        <taxon>Pseudomonadati</taxon>
        <taxon>Pseudomonadota</taxon>
        <taxon>Alphaproteobacteria</taxon>
        <taxon>Rhodobacterales</taxon>
        <taxon>Roseobacteraceae</taxon>
    </lineage>
</organism>
<dbReference type="RefSeq" id="WP_093319105.1">
    <property type="nucleotide sequence ID" value="NZ_FOSZ01000001.1"/>
</dbReference>
<feature type="compositionally biased region" description="Low complexity" evidence="1">
    <location>
        <begin position="50"/>
        <end position="61"/>
    </location>
</feature>
<sequence>MINYTLKCSNDHRFDSWFKSADAFDKLKGANMVTCTTCGDTQVEKAMMAPRVRPARSAAVKPSEKPVNAEPAAPEPTSLTQPATKAEAALAKLRKQVEENSDYVGKDFATQARAMHEGTAPERAIYGEAKLDEAKALIEDGVPVAPLPFNIGRKTN</sequence>